<reference evidence="1 2" key="1">
    <citation type="submission" date="2016-09" db="EMBL/GenBank/DDBJ databases">
        <title>Metabolic pathway, cell adaptation mechanisms and a novel monoxygenase revealed through proteogenomic-transcription analysis of a Sphingomonas haloaromaticamans strain degrading the fungicide ortho-phenylphenol.</title>
        <authorList>
            <person name="Perruchon C."/>
            <person name="Papadopoulou E.S."/>
            <person name="Rousidou C."/>
            <person name="Vasileiadis S."/>
            <person name="Tanou G."/>
            <person name="Amoutzias G."/>
            <person name="Molassiotis A."/>
            <person name="Karpouzas D.G."/>
        </authorList>
    </citation>
    <scope>NUCLEOTIDE SEQUENCE [LARGE SCALE GENOMIC DNA]</scope>
    <source>
        <strain evidence="1 2">P3</strain>
    </source>
</reference>
<dbReference type="EMBL" id="MIPT01000001">
    <property type="protein sequence ID" value="OHT19517.1"/>
    <property type="molecule type" value="Genomic_DNA"/>
</dbReference>
<dbReference type="Proteomes" id="UP000179467">
    <property type="component" value="Unassembled WGS sequence"/>
</dbReference>
<keyword evidence="2" id="KW-1185">Reference proteome</keyword>
<evidence type="ECO:0000313" key="1">
    <source>
        <dbReference type="EMBL" id="OHT19517.1"/>
    </source>
</evidence>
<dbReference type="AlphaFoldDB" id="A0A1S1HBK6"/>
<protein>
    <recommendedName>
        <fullName evidence="3">PilZ domain-containing protein</fullName>
    </recommendedName>
</protein>
<evidence type="ECO:0008006" key="3">
    <source>
        <dbReference type="Google" id="ProtNLM"/>
    </source>
</evidence>
<gene>
    <name evidence="1" type="ORF">BHE75_01503</name>
</gene>
<accession>A0A1S1HBK6</accession>
<proteinExistence type="predicted"/>
<organism evidence="1 2">
    <name type="scientific">Edaphosphingomonas haloaromaticamans</name>
    <dbReference type="NCBI Taxonomy" id="653954"/>
    <lineage>
        <taxon>Bacteria</taxon>
        <taxon>Pseudomonadati</taxon>
        <taxon>Pseudomonadota</taxon>
        <taxon>Alphaproteobacteria</taxon>
        <taxon>Sphingomonadales</taxon>
        <taxon>Rhizorhabdaceae</taxon>
        <taxon>Edaphosphingomonas</taxon>
    </lineage>
</organism>
<evidence type="ECO:0000313" key="2">
    <source>
        <dbReference type="Proteomes" id="UP000179467"/>
    </source>
</evidence>
<name>A0A1S1HBK6_9SPHN</name>
<dbReference type="SUPFAM" id="SSF141371">
    <property type="entry name" value="PilZ domain-like"/>
    <property type="match status" value="1"/>
</dbReference>
<comment type="caution">
    <text evidence="1">The sequence shown here is derived from an EMBL/GenBank/DDBJ whole genome shotgun (WGS) entry which is preliminary data.</text>
</comment>
<sequence length="111" mass="12038">MRGNGMSEATRRSMRHDVIAQAILHVAGEAPMAATLCNISRHGMVIDSLASLSSHSDIRIELIEGQLLPARLIWREGFKAGLELVEPLRANDYWPLLVALATDDASASDAC</sequence>